<feature type="chain" id="PRO_5010270028" evidence="4">
    <location>
        <begin position="25"/>
        <end position="227"/>
    </location>
</feature>
<keyword evidence="6" id="KW-1185">Reference proteome</keyword>
<protein>
    <submittedName>
        <fullName evidence="7">Brain-derived neurotrophic factor</fullName>
    </submittedName>
</protein>
<dbReference type="InterPro" id="IPR029034">
    <property type="entry name" value="Cystine-knot_cytokine"/>
</dbReference>
<dbReference type="GO" id="GO:0008083">
    <property type="term" value="F:growth factor activity"/>
    <property type="evidence" value="ECO:0007669"/>
    <property type="project" value="UniProtKB-KW"/>
</dbReference>
<dbReference type="GO" id="GO:0048812">
    <property type="term" value="P:neuron projection morphogenesis"/>
    <property type="evidence" value="ECO:0007669"/>
    <property type="project" value="TreeGrafter"/>
</dbReference>
<dbReference type="STRING" id="7574.A0A1S3HDD4"/>
<dbReference type="OMA" id="AHEERYC"/>
<accession>A0A1S3HDD4</accession>
<name>A0A1S3HDD4_LINAN</name>
<dbReference type="KEGG" id="lak:106153648"/>
<sequence length="227" mass="25582">MRCMWEPGFLVAAMAVVLFVPAIAVPLNSTPSSFMSTSSNKRSSNGNTQKHLPVPRLEPKRPLILDLEPDPRKASHLVLLSSTVPSHTPLETIPEEILWGLNATNRNRVKKEFDFIKRPVCDVISRWNPKTEAIDMAGNVVTVVQKISVGNSVVNQFFYERSCAHEERYCKGIDSKKFESQCETRNMYGYAKVRDRYGTEGWGRIAIPGGCECVFYQKDPFGLIDNN</sequence>
<dbReference type="RefSeq" id="XP_013383104.1">
    <property type="nucleotide sequence ID" value="XM_013527650.1"/>
</dbReference>
<organism evidence="6 7">
    <name type="scientific">Lingula anatina</name>
    <name type="common">Brachiopod</name>
    <name type="synonym">Lingula unguis</name>
    <dbReference type="NCBI Taxonomy" id="7574"/>
    <lineage>
        <taxon>Eukaryota</taxon>
        <taxon>Metazoa</taxon>
        <taxon>Spiralia</taxon>
        <taxon>Lophotrochozoa</taxon>
        <taxon>Brachiopoda</taxon>
        <taxon>Linguliformea</taxon>
        <taxon>Lingulata</taxon>
        <taxon>Lingulida</taxon>
        <taxon>Linguloidea</taxon>
        <taxon>Lingulidae</taxon>
        <taxon>Lingula</taxon>
    </lineage>
</organism>
<dbReference type="InterPro" id="IPR002072">
    <property type="entry name" value="Nerve_growth_factor-rel"/>
</dbReference>
<feature type="domain" description="Nerve growth factor-related" evidence="5">
    <location>
        <begin position="120"/>
        <end position="214"/>
    </location>
</feature>
<evidence type="ECO:0000256" key="1">
    <source>
        <dbReference type="ARBA" id="ARBA00010783"/>
    </source>
</evidence>
<dbReference type="InterPro" id="IPR020408">
    <property type="entry name" value="Nerve_growth_factor-like"/>
</dbReference>
<dbReference type="Gene3D" id="2.10.90.10">
    <property type="entry name" value="Cystine-knot cytokines"/>
    <property type="match status" value="1"/>
</dbReference>
<feature type="region of interest" description="Disordered" evidence="3">
    <location>
        <begin position="34"/>
        <end position="55"/>
    </location>
</feature>
<evidence type="ECO:0000256" key="3">
    <source>
        <dbReference type="SAM" id="MobiDB-lite"/>
    </source>
</evidence>
<keyword evidence="4" id="KW-0732">Signal</keyword>
<evidence type="ECO:0000313" key="6">
    <source>
        <dbReference type="Proteomes" id="UP000085678"/>
    </source>
</evidence>
<feature type="compositionally biased region" description="Polar residues" evidence="3">
    <location>
        <begin position="40"/>
        <end position="50"/>
    </location>
</feature>
<dbReference type="GeneID" id="106153648"/>
<dbReference type="GO" id="GO:0007169">
    <property type="term" value="P:cell surface receptor protein tyrosine kinase signaling pathway"/>
    <property type="evidence" value="ECO:0007669"/>
    <property type="project" value="TreeGrafter"/>
</dbReference>
<dbReference type="GO" id="GO:0005163">
    <property type="term" value="F:nerve growth factor receptor binding"/>
    <property type="evidence" value="ECO:0007669"/>
    <property type="project" value="TreeGrafter"/>
</dbReference>
<dbReference type="PANTHER" id="PTHR11589:SF11">
    <property type="entry name" value="PREPRO-NEUROTROPHIN"/>
    <property type="match status" value="1"/>
</dbReference>
<dbReference type="GO" id="GO:0038180">
    <property type="term" value="P:nerve growth factor signaling pathway"/>
    <property type="evidence" value="ECO:0007669"/>
    <property type="project" value="TreeGrafter"/>
</dbReference>
<dbReference type="OrthoDB" id="6103344at2759"/>
<evidence type="ECO:0000313" key="7">
    <source>
        <dbReference type="RefSeq" id="XP_013383104.1"/>
    </source>
</evidence>
<feature type="signal peptide" evidence="4">
    <location>
        <begin position="1"/>
        <end position="24"/>
    </location>
</feature>
<evidence type="ECO:0000256" key="2">
    <source>
        <dbReference type="ARBA" id="ARBA00023030"/>
    </source>
</evidence>
<dbReference type="Proteomes" id="UP000085678">
    <property type="component" value="Unplaced"/>
</dbReference>
<dbReference type="InParanoid" id="A0A1S3HDD4"/>
<dbReference type="PANTHER" id="PTHR11589">
    <property type="entry name" value="NERVE GROWTH FACTOR NGF -RELATED"/>
    <property type="match status" value="1"/>
</dbReference>
<comment type="similarity">
    <text evidence="1">Belongs to the NGF-beta family.</text>
</comment>
<dbReference type="SUPFAM" id="SSF57501">
    <property type="entry name" value="Cystine-knot cytokines"/>
    <property type="match status" value="1"/>
</dbReference>
<proteinExistence type="inferred from homology"/>
<evidence type="ECO:0000256" key="4">
    <source>
        <dbReference type="SAM" id="SignalP"/>
    </source>
</evidence>
<evidence type="ECO:0000259" key="5">
    <source>
        <dbReference type="SMART" id="SM00140"/>
    </source>
</evidence>
<dbReference type="Pfam" id="PF00243">
    <property type="entry name" value="NGF"/>
    <property type="match status" value="1"/>
</dbReference>
<dbReference type="SMART" id="SM00140">
    <property type="entry name" value="NGF"/>
    <property type="match status" value="1"/>
</dbReference>
<gene>
    <name evidence="7" type="primary">LOC106153648</name>
</gene>
<dbReference type="GO" id="GO:0021675">
    <property type="term" value="P:nerve development"/>
    <property type="evidence" value="ECO:0007669"/>
    <property type="project" value="TreeGrafter"/>
</dbReference>
<dbReference type="PROSITE" id="PS50270">
    <property type="entry name" value="NGF_2"/>
    <property type="match status" value="1"/>
</dbReference>
<dbReference type="AlphaFoldDB" id="A0A1S3HDD4"/>
<reference evidence="7" key="1">
    <citation type="submission" date="2025-08" db="UniProtKB">
        <authorList>
            <consortium name="RefSeq"/>
        </authorList>
    </citation>
    <scope>IDENTIFICATION</scope>
    <source>
        <tissue evidence="7">Gonads</tissue>
    </source>
</reference>
<dbReference type="GO" id="GO:0043524">
    <property type="term" value="P:negative regulation of neuron apoptotic process"/>
    <property type="evidence" value="ECO:0007669"/>
    <property type="project" value="TreeGrafter"/>
</dbReference>
<keyword evidence="2" id="KW-0339">Growth factor</keyword>